<dbReference type="AlphaFoldDB" id="A0A8K1FL78"/>
<evidence type="ECO:0000256" key="7">
    <source>
        <dbReference type="RuleBase" id="RU000382"/>
    </source>
</evidence>
<evidence type="ECO:0000256" key="8">
    <source>
        <dbReference type="SAM" id="Phobius"/>
    </source>
</evidence>
<sequence length="559" mass="61268">MVFAPSMASTNSTSTLLASSAAVFATGVLSGAALYAAMERRNHRRALASTKPLNPRDPSSNSMHHPVAGLADLITRYQQKLYSKDVGETFPVRPVVKPGSVYEQIPGQCPEAPESYAAIFKDCEDILLPGLTHWASPNFFAYFKAHGSEPSALAEMLSSVVNVVGFSWTAAPAATELEQAMCDWMARLMNLPECFLSTSPGGGVIQGSASESLLCGMIAARNRALEGLEGAARAEKASRLVMYISDQTHSIGEKGCMVLDLPHLRVIPTRRGAADPGNYGLHPDDVAAAMAKDVAAGLVPFMLVPTVGTTSTTAIDPVRPLVEVARAQGEPVWVHVDGAFGGAATVCPEFQHWFDGVEDVDSLCVNAHKWLLMPVDCSLMWVKDRRPLLKALALTPEYLKNDFMTQVNYKDWQIQLTHRFRALKIWFTLRRFGATGMRNHIRRSIGLAKRAESLLLKDGRFQIFTPVRMSLVCFYVAFGGRELNEALLRRVNDSGKMFLIHSVVDGVHFLRLAVGGVEVDEWNIDHAVEVLSESLTALVESSPKWRDEYMAYRSLAPAF</sequence>
<dbReference type="InterPro" id="IPR002129">
    <property type="entry name" value="PyrdxlP-dep_de-COase"/>
</dbReference>
<dbReference type="GO" id="GO:0006520">
    <property type="term" value="P:amino acid metabolic process"/>
    <property type="evidence" value="ECO:0007669"/>
    <property type="project" value="InterPro"/>
</dbReference>
<comment type="similarity">
    <text evidence="2 7">Belongs to the group II decarboxylase family.</text>
</comment>
<dbReference type="PANTHER" id="PTHR11999">
    <property type="entry name" value="GROUP II PYRIDOXAL-5-PHOSPHATE DECARBOXYLASE"/>
    <property type="match status" value="1"/>
</dbReference>
<keyword evidence="10" id="KW-1185">Reference proteome</keyword>
<evidence type="ECO:0000313" key="9">
    <source>
        <dbReference type="EMBL" id="TMW64979.1"/>
    </source>
</evidence>
<dbReference type="Proteomes" id="UP000794436">
    <property type="component" value="Unassembled WGS sequence"/>
</dbReference>
<name>A0A8K1FL78_PYTOL</name>
<evidence type="ECO:0000256" key="5">
    <source>
        <dbReference type="ARBA" id="ARBA00023239"/>
    </source>
</evidence>
<evidence type="ECO:0000256" key="6">
    <source>
        <dbReference type="PIRSR" id="PIRSR602129-50"/>
    </source>
</evidence>
<feature type="modified residue" description="N6-(pyridoxal phosphate)lysine" evidence="6">
    <location>
        <position position="369"/>
    </location>
</feature>
<dbReference type="InterPro" id="IPR015421">
    <property type="entry name" value="PyrdxlP-dep_Trfase_major"/>
</dbReference>
<dbReference type="PRINTS" id="PR00800">
    <property type="entry name" value="YHDCRBOXLASE"/>
</dbReference>
<dbReference type="Gene3D" id="3.40.640.10">
    <property type="entry name" value="Type I PLP-dependent aspartate aminotransferase-like (Major domain)"/>
    <property type="match status" value="1"/>
</dbReference>
<dbReference type="PANTHER" id="PTHR11999:SF70">
    <property type="entry name" value="MIP05841P"/>
    <property type="match status" value="1"/>
</dbReference>
<keyword evidence="4 6" id="KW-0663">Pyridoxal phosphate</keyword>
<dbReference type="Gene3D" id="3.90.1150.10">
    <property type="entry name" value="Aspartate Aminotransferase, domain 1"/>
    <property type="match status" value="1"/>
</dbReference>
<keyword evidence="8" id="KW-0812">Transmembrane</keyword>
<dbReference type="InterPro" id="IPR015422">
    <property type="entry name" value="PyrdxlP-dep_Trfase_small"/>
</dbReference>
<keyword evidence="8" id="KW-0472">Membrane</keyword>
<dbReference type="SUPFAM" id="SSF53383">
    <property type="entry name" value="PLP-dependent transferases"/>
    <property type="match status" value="1"/>
</dbReference>
<dbReference type="InterPro" id="IPR010977">
    <property type="entry name" value="Aromatic_deC"/>
</dbReference>
<dbReference type="InterPro" id="IPR021115">
    <property type="entry name" value="Pyridoxal-P_BS"/>
</dbReference>
<protein>
    <recommendedName>
        <fullName evidence="11">Tyrosine decarboxylase</fullName>
    </recommendedName>
</protein>
<comment type="cofactor">
    <cofactor evidence="1 6 7">
        <name>pyridoxal 5'-phosphate</name>
        <dbReference type="ChEBI" id="CHEBI:597326"/>
    </cofactor>
</comment>
<dbReference type="GO" id="GO:0005737">
    <property type="term" value="C:cytoplasm"/>
    <property type="evidence" value="ECO:0007669"/>
    <property type="project" value="TreeGrafter"/>
</dbReference>
<evidence type="ECO:0000256" key="4">
    <source>
        <dbReference type="ARBA" id="ARBA00022898"/>
    </source>
</evidence>
<proteinExistence type="inferred from homology"/>
<dbReference type="Gene3D" id="1.20.1340.10">
    <property type="entry name" value="dopa decarboxylase, N-terminal domain"/>
    <property type="match status" value="1"/>
</dbReference>
<keyword evidence="8" id="KW-1133">Transmembrane helix</keyword>
<reference evidence="9" key="1">
    <citation type="submission" date="2019-03" db="EMBL/GenBank/DDBJ databases">
        <title>Long read genome sequence of the mycoparasitic Pythium oligandrum ATCC 38472 isolated from sugarbeet rhizosphere.</title>
        <authorList>
            <person name="Gaulin E."/>
        </authorList>
    </citation>
    <scope>NUCLEOTIDE SEQUENCE</scope>
    <source>
        <strain evidence="9">ATCC 38472_TT</strain>
    </source>
</reference>
<dbReference type="EMBL" id="SPLM01000038">
    <property type="protein sequence ID" value="TMW64979.1"/>
    <property type="molecule type" value="Genomic_DNA"/>
</dbReference>
<dbReference type="Pfam" id="PF00282">
    <property type="entry name" value="Pyridoxal_deC"/>
    <property type="match status" value="1"/>
</dbReference>
<evidence type="ECO:0000313" key="10">
    <source>
        <dbReference type="Proteomes" id="UP000794436"/>
    </source>
</evidence>
<accession>A0A8K1FL78</accession>
<dbReference type="PROSITE" id="PS00392">
    <property type="entry name" value="DDC_GAD_HDC_YDC"/>
    <property type="match status" value="1"/>
</dbReference>
<feature type="transmembrane region" description="Helical" evidence="8">
    <location>
        <begin position="16"/>
        <end position="37"/>
    </location>
</feature>
<organism evidence="9 10">
    <name type="scientific">Pythium oligandrum</name>
    <name type="common">Mycoparasitic fungus</name>
    <dbReference type="NCBI Taxonomy" id="41045"/>
    <lineage>
        <taxon>Eukaryota</taxon>
        <taxon>Sar</taxon>
        <taxon>Stramenopiles</taxon>
        <taxon>Oomycota</taxon>
        <taxon>Peronosporomycetes</taxon>
        <taxon>Pythiales</taxon>
        <taxon>Pythiaceae</taxon>
        <taxon>Pythium</taxon>
    </lineage>
</organism>
<dbReference type="OrthoDB" id="639767at2759"/>
<dbReference type="InterPro" id="IPR015424">
    <property type="entry name" value="PyrdxlP-dep_Trfase"/>
</dbReference>
<keyword evidence="3" id="KW-0210">Decarboxylase</keyword>
<dbReference type="GO" id="GO:0016831">
    <property type="term" value="F:carboxy-lyase activity"/>
    <property type="evidence" value="ECO:0007669"/>
    <property type="project" value="UniProtKB-KW"/>
</dbReference>
<evidence type="ECO:0000256" key="1">
    <source>
        <dbReference type="ARBA" id="ARBA00001933"/>
    </source>
</evidence>
<comment type="caution">
    <text evidence="9">The sequence shown here is derived from an EMBL/GenBank/DDBJ whole genome shotgun (WGS) entry which is preliminary data.</text>
</comment>
<gene>
    <name evidence="9" type="ORF">Poli38472_009146</name>
</gene>
<evidence type="ECO:0000256" key="3">
    <source>
        <dbReference type="ARBA" id="ARBA00022793"/>
    </source>
</evidence>
<dbReference type="GO" id="GO:0019752">
    <property type="term" value="P:carboxylic acid metabolic process"/>
    <property type="evidence" value="ECO:0007669"/>
    <property type="project" value="InterPro"/>
</dbReference>
<dbReference type="GO" id="GO:0030170">
    <property type="term" value="F:pyridoxal phosphate binding"/>
    <property type="evidence" value="ECO:0007669"/>
    <property type="project" value="InterPro"/>
</dbReference>
<evidence type="ECO:0008006" key="11">
    <source>
        <dbReference type="Google" id="ProtNLM"/>
    </source>
</evidence>
<evidence type="ECO:0000256" key="2">
    <source>
        <dbReference type="ARBA" id="ARBA00009533"/>
    </source>
</evidence>
<keyword evidence="5 7" id="KW-0456">Lyase</keyword>